<evidence type="ECO:0000313" key="3">
    <source>
        <dbReference type="Proteomes" id="UP000006727"/>
    </source>
</evidence>
<keyword evidence="3" id="KW-1185">Reference proteome</keyword>
<dbReference type="InParanoid" id="A0A2K1K7F3"/>
<dbReference type="AlphaFoldDB" id="A0A2K1K7F3"/>
<organism evidence="1">
    <name type="scientific">Physcomitrium patens</name>
    <name type="common">Spreading-leaved earth moss</name>
    <name type="synonym">Physcomitrella patens</name>
    <dbReference type="NCBI Taxonomy" id="3218"/>
    <lineage>
        <taxon>Eukaryota</taxon>
        <taxon>Viridiplantae</taxon>
        <taxon>Streptophyta</taxon>
        <taxon>Embryophyta</taxon>
        <taxon>Bryophyta</taxon>
        <taxon>Bryophytina</taxon>
        <taxon>Bryopsida</taxon>
        <taxon>Funariidae</taxon>
        <taxon>Funariales</taxon>
        <taxon>Funariaceae</taxon>
        <taxon>Physcomitrium</taxon>
    </lineage>
</organism>
<reference evidence="1 3" key="2">
    <citation type="journal article" date="2018" name="Plant J.">
        <title>The Physcomitrella patens chromosome-scale assembly reveals moss genome structure and evolution.</title>
        <authorList>
            <person name="Lang D."/>
            <person name="Ullrich K.K."/>
            <person name="Murat F."/>
            <person name="Fuchs J."/>
            <person name="Jenkins J."/>
            <person name="Haas F.B."/>
            <person name="Piednoel M."/>
            <person name="Gundlach H."/>
            <person name="Van Bel M."/>
            <person name="Meyberg R."/>
            <person name="Vives C."/>
            <person name="Morata J."/>
            <person name="Symeonidi A."/>
            <person name="Hiss M."/>
            <person name="Muchero W."/>
            <person name="Kamisugi Y."/>
            <person name="Saleh O."/>
            <person name="Blanc G."/>
            <person name="Decker E.L."/>
            <person name="van Gessel N."/>
            <person name="Grimwood J."/>
            <person name="Hayes R.D."/>
            <person name="Graham S.W."/>
            <person name="Gunter L.E."/>
            <person name="McDaniel S.F."/>
            <person name="Hoernstein S.N.W."/>
            <person name="Larsson A."/>
            <person name="Li F.W."/>
            <person name="Perroud P.F."/>
            <person name="Phillips J."/>
            <person name="Ranjan P."/>
            <person name="Rokshar D.S."/>
            <person name="Rothfels C.J."/>
            <person name="Schneider L."/>
            <person name="Shu S."/>
            <person name="Stevenson D.W."/>
            <person name="Thummler F."/>
            <person name="Tillich M."/>
            <person name="Villarreal Aguilar J.C."/>
            <person name="Widiez T."/>
            <person name="Wong G.K."/>
            <person name="Wymore A."/>
            <person name="Zhang Y."/>
            <person name="Zimmer A.D."/>
            <person name="Quatrano R.S."/>
            <person name="Mayer K.F.X."/>
            <person name="Goodstein D."/>
            <person name="Casacuberta J.M."/>
            <person name="Vandepoele K."/>
            <person name="Reski R."/>
            <person name="Cuming A.C."/>
            <person name="Tuskan G.A."/>
            <person name="Maumus F."/>
            <person name="Salse J."/>
            <person name="Schmutz J."/>
            <person name="Rensing S.A."/>
        </authorList>
    </citation>
    <scope>NUCLEOTIDE SEQUENCE [LARGE SCALE GENOMIC DNA]</scope>
    <source>
        <strain evidence="2 3">cv. Gransden 2004</strain>
    </source>
</reference>
<reference evidence="2" key="3">
    <citation type="submission" date="2020-12" db="UniProtKB">
        <authorList>
            <consortium name="EnsemblPlants"/>
        </authorList>
    </citation>
    <scope>IDENTIFICATION</scope>
</reference>
<dbReference type="EMBL" id="ABEU02000008">
    <property type="protein sequence ID" value="PNR49702.1"/>
    <property type="molecule type" value="Genomic_DNA"/>
</dbReference>
<proteinExistence type="predicted"/>
<evidence type="ECO:0000313" key="1">
    <source>
        <dbReference type="EMBL" id="PNR49702.1"/>
    </source>
</evidence>
<dbReference type="Proteomes" id="UP000006727">
    <property type="component" value="Chromosome 8"/>
</dbReference>
<protein>
    <submittedName>
        <fullName evidence="1 2">Uncharacterized protein</fullName>
    </submittedName>
</protein>
<evidence type="ECO:0000313" key="2">
    <source>
        <dbReference type="EnsemblPlants" id="PAC:32965711.CDS.1"/>
    </source>
</evidence>
<dbReference type="EnsemblPlants" id="Pp3c8_15724V3.1">
    <property type="protein sequence ID" value="PAC:32965711.CDS.1"/>
    <property type="gene ID" value="Pp3c8_15724"/>
</dbReference>
<dbReference type="Gramene" id="Pp3c8_15724V3.1">
    <property type="protein sequence ID" value="PAC:32965711.CDS.1"/>
    <property type="gene ID" value="Pp3c8_15724"/>
</dbReference>
<reference evidence="1 3" key="1">
    <citation type="journal article" date="2008" name="Science">
        <title>The Physcomitrella genome reveals evolutionary insights into the conquest of land by plants.</title>
        <authorList>
            <person name="Rensing S."/>
            <person name="Lang D."/>
            <person name="Zimmer A."/>
            <person name="Terry A."/>
            <person name="Salamov A."/>
            <person name="Shapiro H."/>
            <person name="Nishiyama T."/>
            <person name="Perroud P.-F."/>
            <person name="Lindquist E."/>
            <person name="Kamisugi Y."/>
            <person name="Tanahashi T."/>
            <person name="Sakakibara K."/>
            <person name="Fujita T."/>
            <person name="Oishi K."/>
            <person name="Shin-I T."/>
            <person name="Kuroki Y."/>
            <person name="Toyoda A."/>
            <person name="Suzuki Y."/>
            <person name="Hashimoto A."/>
            <person name="Yamaguchi K."/>
            <person name="Sugano A."/>
            <person name="Kohara Y."/>
            <person name="Fujiyama A."/>
            <person name="Anterola A."/>
            <person name="Aoki S."/>
            <person name="Ashton N."/>
            <person name="Barbazuk W.B."/>
            <person name="Barker E."/>
            <person name="Bennetzen J."/>
            <person name="Bezanilla M."/>
            <person name="Blankenship R."/>
            <person name="Cho S.H."/>
            <person name="Dutcher S."/>
            <person name="Estelle M."/>
            <person name="Fawcett J.A."/>
            <person name="Gundlach H."/>
            <person name="Hanada K."/>
            <person name="Heyl A."/>
            <person name="Hicks K.A."/>
            <person name="Hugh J."/>
            <person name="Lohr M."/>
            <person name="Mayer K."/>
            <person name="Melkozernov A."/>
            <person name="Murata T."/>
            <person name="Nelson D."/>
            <person name="Pils B."/>
            <person name="Prigge M."/>
            <person name="Reiss B."/>
            <person name="Renner T."/>
            <person name="Rombauts S."/>
            <person name="Rushton P."/>
            <person name="Sanderfoot A."/>
            <person name="Schween G."/>
            <person name="Shiu S.-H."/>
            <person name="Stueber K."/>
            <person name="Theodoulou F.L."/>
            <person name="Tu H."/>
            <person name="Van de Peer Y."/>
            <person name="Verrier P.J."/>
            <person name="Waters E."/>
            <person name="Wood A."/>
            <person name="Yang L."/>
            <person name="Cove D."/>
            <person name="Cuming A."/>
            <person name="Hasebe M."/>
            <person name="Lucas S."/>
            <person name="Mishler D.B."/>
            <person name="Reski R."/>
            <person name="Grigoriev I."/>
            <person name="Quatrano R.S."/>
            <person name="Boore J.L."/>
        </authorList>
    </citation>
    <scope>NUCLEOTIDE SEQUENCE [LARGE SCALE GENOMIC DNA]</scope>
    <source>
        <strain evidence="2 3">cv. Gransden 2004</strain>
    </source>
</reference>
<accession>A0A2K1K7F3</accession>
<name>A0A2K1K7F3_PHYPA</name>
<gene>
    <name evidence="1" type="ORF">PHYPA_011598</name>
</gene>
<sequence length="69" mass="7385">MGAFRLFLFYPDELLSLGRGLGLLLGSDPLVFEVSRSGVGLISLELSECVGLLRGLFPSLLLLSGQFLA</sequence>